<evidence type="ECO:0000313" key="3">
    <source>
        <dbReference type="EMBL" id="CAL1569205.1"/>
    </source>
</evidence>
<dbReference type="InterPro" id="IPR042420">
    <property type="entry name" value="RAI14/UACA"/>
</dbReference>
<evidence type="ECO:0000256" key="1">
    <source>
        <dbReference type="ARBA" id="ARBA00022737"/>
    </source>
</evidence>
<keyword evidence="2" id="KW-0175">Coiled coil</keyword>
<name>A0AAV2IZZ3_KNICA</name>
<keyword evidence="1" id="KW-0677">Repeat</keyword>
<dbReference type="EMBL" id="OZ035823">
    <property type="protein sequence ID" value="CAL1569205.1"/>
    <property type="molecule type" value="Genomic_DNA"/>
</dbReference>
<evidence type="ECO:0000313" key="4">
    <source>
        <dbReference type="Proteomes" id="UP001497482"/>
    </source>
</evidence>
<sequence>MAPVADGRGFASTCYRLQARTADTGLSGGICLPLLCHLSLCFSLNSCQDEDLDLYSLRFCKGFIFFEQQFPKEPHNEPRVKKVTARTGLNMKSLKAKFKKTDTNEWNKNDERLLAAVEVGEVDKVTSLLAKKGTSAVKLDSEGKSA</sequence>
<dbReference type="GO" id="GO:0003779">
    <property type="term" value="F:actin binding"/>
    <property type="evidence" value="ECO:0007669"/>
    <property type="project" value="InterPro"/>
</dbReference>
<evidence type="ECO:0000256" key="2">
    <source>
        <dbReference type="ARBA" id="ARBA00023054"/>
    </source>
</evidence>
<dbReference type="AlphaFoldDB" id="A0AAV2IZZ3"/>
<gene>
    <name evidence="3" type="ORF">KC01_LOCUS1674</name>
</gene>
<accession>A0AAV2IZZ3</accession>
<protein>
    <submittedName>
        <fullName evidence="3">Uncharacterized protein</fullName>
    </submittedName>
</protein>
<keyword evidence="4" id="KW-1185">Reference proteome</keyword>
<proteinExistence type="predicted"/>
<reference evidence="3 4" key="1">
    <citation type="submission" date="2024-04" db="EMBL/GenBank/DDBJ databases">
        <authorList>
            <person name="Waldvogel A.-M."/>
            <person name="Schoenle A."/>
        </authorList>
    </citation>
    <scope>NUCLEOTIDE SEQUENCE [LARGE SCALE GENOMIC DNA]</scope>
</reference>
<organism evidence="3 4">
    <name type="scientific">Knipowitschia caucasica</name>
    <name type="common">Caucasian dwarf goby</name>
    <name type="synonym">Pomatoschistus caucasicus</name>
    <dbReference type="NCBI Taxonomy" id="637954"/>
    <lineage>
        <taxon>Eukaryota</taxon>
        <taxon>Metazoa</taxon>
        <taxon>Chordata</taxon>
        <taxon>Craniata</taxon>
        <taxon>Vertebrata</taxon>
        <taxon>Euteleostomi</taxon>
        <taxon>Actinopterygii</taxon>
        <taxon>Neopterygii</taxon>
        <taxon>Teleostei</taxon>
        <taxon>Neoteleostei</taxon>
        <taxon>Acanthomorphata</taxon>
        <taxon>Gobiaria</taxon>
        <taxon>Gobiiformes</taxon>
        <taxon>Gobioidei</taxon>
        <taxon>Gobiidae</taxon>
        <taxon>Gobiinae</taxon>
        <taxon>Knipowitschia</taxon>
    </lineage>
</organism>
<dbReference type="PANTHER" id="PTHR24129:SF0">
    <property type="entry name" value="ANKYCORBIN"/>
    <property type="match status" value="1"/>
</dbReference>
<dbReference type="PANTHER" id="PTHR24129">
    <property type="entry name" value="ANKYCORBIN"/>
    <property type="match status" value="1"/>
</dbReference>
<dbReference type="Proteomes" id="UP001497482">
    <property type="component" value="Chromosome 1"/>
</dbReference>